<feature type="region of interest" description="Disordered" evidence="1">
    <location>
        <begin position="1"/>
        <end position="28"/>
    </location>
</feature>
<reference evidence="3 4" key="1">
    <citation type="submission" date="2017-10" db="EMBL/GenBank/DDBJ databases">
        <title>Sequencing the genomes of 1000 actinobacteria strains.</title>
        <authorList>
            <person name="Klenk H.-P."/>
        </authorList>
    </citation>
    <scope>NUCLEOTIDE SEQUENCE [LARGE SCALE GENOMIC DNA]</scope>
    <source>
        <strain evidence="3 4">DSM 20688</strain>
    </source>
</reference>
<gene>
    <name evidence="3" type="ORF">ATK06_0479</name>
</gene>
<dbReference type="Proteomes" id="UP000221653">
    <property type="component" value="Unassembled WGS sequence"/>
</dbReference>
<evidence type="ECO:0000313" key="3">
    <source>
        <dbReference type="EMBL" id="PFG27421.1"/>
    </source>
</evidence>
<feature type="domain" description="Helix-turn-helix" evidence="2">
    <location>
        <begin position="65"/>
        <end position="117"/>
    </location>
</feature>
<dbReference type="InterPro" id="IPR041657">
    <property type="entry name" value="HTH_17"/>
</dbReference>
<evidence type="ECO:0000313" key="4">
    <source>
        <dbReference type="Proteomes" id="UP000221653"/>
    </source>
</evidence>
<sequence length="124" mass="14328">MCEPPAGTRGVPRDEDTRHVRRTHDRSLSAERYCLPTKRKTALTAATGEDQWNQIKETMNHNTTFLTVKEFSARSGYSEQFVRRLVRRGEIRSGRRRGATPRKGLKILIPEQELDRFCRMDPAA</sequence>
<evidence type="ECO:0000259" key="2">
    <source>
        <dbReference type="Pfam" id="PF12728"/>
    </source>
</evidence>
<comment type="caution">
    <text evidence="3">The sequence shown here is derived from an EMBL/GenBank/DDBJ whole genome shotgun (WGS) entry which is preliminary data.</text>
</comment>
<name>A0A2A9DM28_9CORY</name>
<proteinExistence type="predicted"/>
<dbReference type="Pfam" id="PF12728">
    <property type="entry name" value="HTH_17"/>
    <property type="match status" value="1"/>
</dbReference>
<organism evidence="3 4">
    <name type="scientific">Corynebacterium renale</name>
    <dbReference type="NCBI Taxonomy" id="1724"/>
    <lineage>
        <taxon>Bacteria</taxon>
        <taxon>Bacillati</taxon>
        <taxon>Actinomycetota</taxon>
        <taxon>Actinomycetes</taxon>
        <taxon>Mycobacteriales</taxon>
        <taxon>Corynebacteriaceae</taxon>
        <taxon>Corynebacterium</taxon>
    </lineage>
</organism>
<dbReference type="EMBL" id="PDJF01000001">
    <property type="protein sequence ID" value="PFG27421.1"/>
    <property type="molecule type" value="Genomic_DNA"/>
</dbReference>
<accession>A0A2A9DM28</accession>
<dbReference type="AlphaFoldDB" id="A0A2A9DM28"/>
<dbReference type="STRING" id="1724.GCA_001044175_00737"/>
<keyword evidence="4" id="KW-1185">Reference proteome</keyword>
<evidence type="ECO:0000256" key="1">
    <source>
        <dbReference type="SAM" id="MobiDB-lite"/>
    </source>
</evidence>
<protein>
    <submittedName>
        <fullName evidence="3">Helix-turn-helix protein</fullName>
    </submittedName>
</protein>